<evidence type="ECO:0000313" key="1">
    <source>
        <dbReference type="EMBL" id="KAI8561749.1"/>
    </source>
</evidence>
<keyword evidence="2" id="KW-1185">Reference proteome</keyword>
<accession>A0ACC0P961</accession>
<sequence>MGVITDDMEVPCSIAPARAFKATVLDADTLIPKIMPQAMKNFAYKTLKHRVDAIDKENFTYSSSVIDGAELRDKFESISYHTKIVPGPDGGSIYKIRSIYETKGDAQVTEEEIKSGKEAASVLFKAVEAYLVANPDA</sequence>
<proteinExistence type="predicted"/>
<dbReference type="Proteomes" id="UP001062846">
    <property type="component" value="Chromosome 4"/>
</dbReference>
<evidence type="ECO:0000313" key="2">
    <source>
        <dbReference type="Proteomes" id="UP001062846"/>
    </source>
</evidence>
<reference evidence="1" key="1">
    <citation type="submission" date="2022-02" db="EMBL/GenBank/DDBJ databases">
        <title>Plant Genome Project.</title>
        <authorList>
            <person name="Zhang R.-G."/>
        </authorList>
    </citation>
    <scope>NUCLEOTIDE SEQUENCE</scope>
    <source>
        <strain evidence="1">AT1</strain>
    </source>
</reference>
<protein>
    <submittedName>
        <fullName evidence="1">Uncharacterized protein</fullName>
    </submittedName>
</protein>
<dbReference type="EMBL" id="CM046391">
    <property type="protein sequence ID" value="KAI8561749.1"/>
    <property type="molecule type" value="Genomic_DNA"/>
</dbReference>
<comment type="caution">
    <text evidence="1">The sequence shown here is derived from an EMBL/GenBank/DDBJ whole genome shotgun (WGS) entry which is preliminary data.</text>
</comment>
<name>A0ACC0P961_RHOML</name>
<organism evidence="1 2">
    <name type="scientific">Rhododendron molle</name>
    <name type="common">Chinese azalea</name>
    <name type="synonym">Azalea mollis</name>
    <dbReference type="NCBI Taxonomy" id="49168"/>
    <lineage>
        <taxon>Eukaryota</taxon>
        <taxon>Viridiplantae</taxon>
        <taxon>Streptophyta</taxon>
        <taxon>Embryophyta</taxon>
        <taxon>Tracheophyta</taxon>
        <taxon>Spermatophyta</taxon>
        <taxon>Magnoliopsida</taxon>
        <taxon>eudicotyledons</taxon>
        <taxon>Gunneridae</taxon>
        <taxon>Pentapetalae</taxon>
        <taxon>asterids</taxon>
        <taxon>Ericales</taxon>
        <taxon>Ericaceae</taxon>
        <taxon>Ericoideae</taxon>
        <taxon>Rhodoreae</taxon>
        <taxon>Rhododendron</taxon>
    </lineage>
</organism>
<gene>
    <name evidence="1" type="ORF">RHMOL_Rhmol04G0365500</name>
</gene>